<gene>
    <name evidence="2" type="ORF">L9F63_015799</name>
</gene>
<accession>A0AAD8EJI8</accession>
<dbReference type="AlphaFoldDB" id="A0AAD8EJI8"/>
<organism evidence="2 3">
    <name type="scientific">Diploptera punctata</name>
    <name type="common">Pacific beetle cockroach</name>
    <dbReference type="NCBI Taxonomy" id="6984"/>
    <lineage>
        <taxon>Eukaryota</taxon>
        <taxon>Metazoa</taxon>
        <taxon>Ecdysozoa</taxon>
        <taxon>Arthropoda</taxon>
        <taxon>Hexapoda</taxon>
        <taxon>Insecta</taxon>
        <taxon>Pterygota</taxon>
        <taxon>Neoptera</taxon>
        <taxon>Polyneoptera</taxon>
        <taxon>Dictyoptera</taxon>
        <taxon>Blattodea</taxon>
        <taxon>Blaberoidea</taxon>
        <taxon>Blaberidae</taxon>
        <taxon>Diplopterinae</taxon>
        <taxon>Diploptera</taxon>
    </lineage>
</organism>
<comment type="caution">
    <text evidence="2">The sequence shown here is derived from an EMBL/GenBank/DDBJ whole genome shotgun (WGS) entry which is preliminary data.</text>
</comment>
<feature type="non-terminal residue" evidence="2">
    <location>
        <position position="1"/>
    </location>
</feature>
<keyword evidence="3" id="KW-1185">Reference proteome</keyword>
<dbReference type="Proteomes" id="UP001233999">
    <property type="component" value="Unassembled WGS sequence"/>
</dbReference>
<evidence type="ECO:0000259" key="1">
    <source>
        <dbReference type="Pfam" id="PF20960"/>
    </source>
</evidence>
<evidence type="ECO:0000313" key="3">
    <source>
        <dbReference type="Proteomes" id="UP001233999"/>
    </source>
</evidence>
<name>A0AAD8EJI8_DIPPU</name>
<reference evidence="2" key="1">
    <citation type="journal article" date="2023" name="IScience">
        <title>Live-bearing cockroach genome reveals convergent evolutionary mechanisms linked to viviparity in insects and beyond.</title>
        <authorList>
            <person name="Fouks B."/>
            <person name="Harrison M.C."/>
            <person name="Mikhailova A.A."/>
            <person name="Marchal E."/>
            <person name="English S."/>
            <person name="Carruthers M."/>
            <person name="Jennings E.C."/>
            <person name="Chiamaka E.L."/>
            <person name="Frigard R.A."/>
            <person name="Pippel M."/>
            <person name="Attardo G.M."/>
            <person name="Benoit J.B."/>
            <person name="Bornberg-Bauer E."/>
            <person name="Tobe S.S."/>
        </authorList>
    </citation>
    <scope>NUCLEOTIDE SEQUENCE</scope>
    <source>
        <strain evidence="2">Stay&amp;Tobe</strain>
    </source>
</reference>
<dbReference type="Pfam" id="PF20960">
    <property type="entry name" value="Bag6_BAGS"/>
    <property type="match status" value="1"/>
</dbReference>
<protein>
    <recommendedName>
        <fullName evidence="1">Bag6 BAG-similar domain-containing protein</fullName>
    </recommendedName>
</protein>
<reference evidence="2" key="2">
    <citation type="submission" date="2023-05" db="EMBL/GenBank/DDBJ databases">
        <authorList>
            <person name="Fouks B."/>
        </authorList>
    </citation>
    <scope>NUCLEOTIDE SEQUENCE</scope>
    <source>
        <strain evidence="2">Stay&amp;Tobe</strain>
        <tissue evidence="2">Testes</tissue>
    </source>
</reference>
<dbReference type="InterPro" id="IPR048926">
    <property type="entry name" value="Bag6_BAGS"/>
</dbReference>
<sequence length="65" mass="7145">SVNNAVDAAGVDAVTGLETVTQVAGNDPEIQAAYREQFRVLVRDNLTRNPDFTAEKFPNTAKYFK</sequence>
<dbReference type="EMBL" id="JASPKZ010003833">
    <property type="protein sequence ID" value="KAJ9592526.1"/>
    <property type="molecule type" value="Genomic_DNA"/>
</dbReference>
<feature type="domain" description="Bag6 BAG-similar" evidence="1">
    <location>
        <begin position="1"/>
        <end position="39"/>
    </location>
</feature>
<proteinExistence type="predicted"/>
<evidence type="ECO:0000313" key="2">
    <source>
        <dbReference type="EMBL" id="KAJ9592526.1"/>
    </source>
</evidence>